<evidence type="ECO:0000256" key="6">
    <source>
        <dbReference type="RuleBase" id="RU362042"/>
    </source>
</evidence>
<feature type="domain" description="Peptidase S26" evidence="8">
    <location>
        <begin position="32"/>
        <end position="222"/>
    </location>
</feature>
<protein>
    <recommendedName>
        <fullName evidence="4 6">Signal peptidase I</fullName>
        <ecNumber evidence="4 6">3.4.21.89</ecNumber>
    </recommendedName>
</protein>
<dbReference type="PANTHER" id="PTHR43390">
    <property type="entry name" value="SIGNAL PEPTIDASE I"/>
    <property type="match status" value="1"/>
</dbReference>
<evidence type="ECO:0000313" key="10">
    <source>
        <dbReference type="Proteomes" id="UP000198976"/>
    </source>
</evidence>
<evidence type="ECO:0000256" key="5">
    <source>
        <dbReference type="ARBA" id="ARBA00022801"/>
    </source>
</evidence>
<feature type="transmembrane region" description="Helical" evidence="6">
    <location>
        <begin position="34"/>
        <end position="57"/>
    </location>
</feature>
<dbReference type="PANTHER" id="PTHR43390:SF1">
    <property type="entry name" value="CHLOROPLAST PROCESSING PEPTIDASE"/>
    <property type="match status" value="1"/>
</dbReference>
<dbReference type="Gene3D" id="2.10.109.10">
    <property type="entry name" value="Umud Fragment, subunit A"/>
    <property type="match status" value="1"/>
</dbReference>
<dbReference type="PRINTS" id="PR00727">
    <property type="entry name" value="LEADERPTASE"/>
</dbReference>
<organism evidence="9 10">
    <name type="scientific">Schaalia radingae</name>
    <dbReference type="NCBI Taxonomy" id="131110"/>
    <lineage>
        <taxon>Bacteria</taxon>
        <taxon>Bacillati</taxon>
        <taxon>Actinomycetota</taxon>
        <taxon>Actinomycetes</taxon>
        <taxon>Actinomycetales</taxon>
        <taxon>Actinomycetaceae</taxon>
        <taxon>Schaalia</taxon>
    </lineage>
</organism>
<comment type="catalytic activity">
    <reaction evidence="1 6">
        <text>Cleavage of hydrophobic, N-terminal signal or leader sequences from secreted and periplasmic proteins.</text>
        <dbReference type="EC" id="3.4.21.89"/>
    </reaction>
</comment>
<dbReference type="Proteomes" id="UP000198976">
    <property type="component" value="Chromosome I"/>
</dbReference>
<comment type="subcellular location">
    <subcellularLocation>
        <location evidence="2">Cell membrane</location>
        <topology evidence="2">Single-pass type II membrane protein</topology>
    </subcellularLocation>
    <subcellularLocation>
        <location evidence="6">Membrane</location>
        <topology evidence="6">Single-pass type II membrane protein</topology>
    </subcellularLocation>
</comment>
<dbReference type="PROSITE" id="PS00761">
    <property type="entry name" value="SPASE_I_3"/>
    <property type="match status" value="1"/>
</dbReference>
<evidence type="ECO:0000256" key="7">
    <source>
        <dbReference type="SAM" id="MobiDB-lite"/>
    </source>
</evidence>
<name>A0ABY0V7I3_9ACTO</name>
<dbReference type="InterPro" id="IPR000223">
    <property type="entry name" value="Pept_S26A_signal_pept_1"/>
</dbReference>
<dbReference type="Pfam" id="PF10502">
    <property type="entry name" value="Peptidase_S26"/>
    <property type="match status" value="1"/>
</dbReference>
<dbReference type="NCBIfam" id="TIGR02227">
    <property type="entry name" value="sigpep_I_bact"/>
    <property type="match status" value="1"/>
</dbReference>
<dbReference type="EC" id="3.4.21.89" evidence="4 6"/>
<keyword evidence="6" id="KW-0645">Protease</keyword>
<dbReference type="InterPro" id="IPR019533">
    <property type="entry name" value="Peptidase_S26"/>
</dbReference>
<accession>A0ABY0V7I3</accession>
<evidence type="ECO:0000256" key="3">
    <source>
        <dbReference type="ARBA" id="ARBA00009370"/>
    </source>
</evidence>
<evidence type="ECO:0000256" key="1">
    <source>
        <dbReference type="ARBA" id="ARBA00000677"/>
    </source>
</evidence>
<keyword evidence="5 6" id="KW-0378">Hydrolase</keyword>
<dbReference type="InterPro" id="IPR036286">
    <property type="entry name" value="LexA/Signal_pep-like_sf"/>
</dbReference>
<evidence type="ECO:0000259" key="8">
    <source>
        <dbReference type="Pfam" id="PF10502"/>
    </source>
</evidence>
<keyword evidence="10" id="KW-1185">Reference proteome</keyword>
<keyword evidence="6" id="KW-1133">Transmembrane helix</keyword>
<dbReference type="CDD" id="cd06530">
    <property type="entry name" value="S26_SPase_I"/>
    <property type="match status" value="1"/>
</dbReference>
<keyword evidence="6" id="KW-0472">Membrane</keyword>
<evidence type="ECO:0000256" key="2">
    <source>
        <dbReference type="ARBA" id="ARBA00004401"/>
    </source>
</evidence>
<evidence type="ECO:0000256" key="4">
    <source>
        <dbReference type="ARBA" id="ARBA00013208"/>
    </source>
</evidence>
<keyword evidence="6" id="KW-0812">Transmembrane</keyword>
<dbReference type="EMBL" id="LT629792">
    <property type="protein sequence ID" value="SDT94631.1"/>
    <property type="molecule type" value="Genomic_DNA"/>
</dbReference>
<dbReference type="SUPFAM" id="SSF51306">
    <property type="entry name" value="LexA/Signal peptidase"/>
    <property type="match status" value="1"/>
</dbReference>
<evidence type="ECO:0000313" key="9">
    <source>
        <dbReference type="EMBL" id="SDT94631.1"/>
    </source>
</evidence>
<dbReference type="InterPro" id="IPR019758">
    <property type="entry name" value="Pept_S26A_signal_pept_1_CS"/>
</dbReference>
<proteinExistence type="inferred from homology"/>
<dbReference type="RefSeq" id="WP_227469358.1">
    <property type="nucleotide sequence ID" value="NZ_LT629792.1"/>
</dbReference>
<reference evidence="9 10" key="1">
    <citation type="submission" date="2016-10" db="EMBL/GenBank/DDBJ databases">
        <authorList>
            <person name="Varghese N."/>
            <person name="Submissions S."/>
        </authorList>
    </citation>
    <scope>NUCLEOTIDE SEQUENCE [LARGE SCALE GENOMIC DNA]</scope>
    <source>
        <strain evidence="9 10">DSM 9169</strain>
    </source>
</reference>
<comment type="similarity">
    <text evidence="3 6">Belongs to the peptidase S26 family.</text>
</comment>
<gene>
    <name evidence="9" type="ORF">SAMN04489714_1128</name>
</gene>
<sequence length="242" mass="26940">MNYQPIQHRKRYHDSDQDDSLQKKPSGFSWLKECAIIVVGALVLSTVIRAFIFQMFWIPSPSMRSTLVENDRIVVSRISTFRGDIERGDVIVFNDAKGWLPRAESEGAGRILRSVGEFIGILPANGEQTLVKRVIGVGGDRVQCCTANGALTVNGQEITEPYIPAGEPASRMEFDVTVPEGSVWVMGDNRPNSADSRFHMDPLENAFIDTDEIVGRATMVLWPLGHWSWLGDRDVFSAVKDS</sequence>
<feature type="region of interest" description="Disordered" evidence="7">
    <location>
        <begin position="1"/>
        <end position="20"/>
    </location>
</feature>